<accession>A0A2M9C1B1</accession>
<feature type="chain" id="PRO_5014747628" description="DUF4843 domain-containing protein" evidence="1">
    <location>
        <begin position="24"/>
        <end position="279"/>
    </location>
</feature>
<organism evidence="2 3">
    <name type="scientific">Chryseobacterium geocarposphaerae</name>
    <dbReference type="NCBI Taxonomy" id="1416776"/>
    <lineage>
        <taxon>Bacteria</taxon>
        <taxon>Pseudomonadati</taxon>
        <taxon>Bacteroidota</taxon>
        <taxon>Flavobacteriia</taxon>
        <taxon>Flavobacteriales</taxon>
        <taxon>Weeksellaceae</taxon>
        <taxon>Chryseobacterium group</taxon>
        <taxon>Chryseobacterium</taxon>
    </lineage>
</organism>
<dbReference type="PROSITE" id="PS51257">
    <property type="entry name" value="PROKAR_LIPOPROTEIN"/>
    <property type="match status" value="1"/>
</dbReference>
<evidence type="ECO:0000313" key="2">
    <source>
        <dbReference type="EMBL" id="PJJ64224.1"/>
    </source>
</evidence>
<dbReference type="AlphaFoldDB" id="A0A2M9C1B1"/>
<dbReference type="OrthoDB" id="1426214at2"/>
<keyword evidence="3" id="KW-1185">Reference proteome</keyword>
<comment type="caution">
    <text evidence="2">The sequence shown here is derived from an EMBL/GenBank/DDBJ whole genome shotgun (WGS) entry which is preliminary data.</text>
</comment>
<dbReference type="Proteomes" id="UP000228740">
    <property type="component" value="Unassembled WGS sequence"/>
</dbReference>
<sequence length="279" mass="30049">MKKLFNIFLGCASLLMVAYSCEAEQPYYEGDSYVHFQVDTQEILATAGTPYADAKIDYGTTHVVSGDHQVKLVLDQANSTAVEGVDFQILNNNTSTLASGSANGQFTIRVLTPKMTESPKFAVFKVQSPTLPSAVFSNKLTVRMSLTCPISNFIGTGLFTNSVAYWMAPAGSTYQVQNFSSGSTNQFIIKGYMDDGSDLKVNYDPVTYQVSIPLQPTGYAPAAGQMAYASDPSTGPASTFNPCTRVLTLKVYWHVRNAAGTLVGHYNGGQPATEVFTGN</sequence>
<keyword evidence="1" id="KW-0732">Signal</keyword>
<evidence type="ECO:0008006" key="4">
    <source>
        <dbReference type="Google" id="ProtNLM"/>
    </source>
</evidence>
<feature type="signal peptide" evidence="1">
    <location>
        <begin position="1"/>
        <end position="23"/>
    </location>
</feature>
<dbReference type="RefSeq" id="WP_100377249.1">
    <property type="nucleotide sequence ID" value="NZ_PGFD01000002.1"/>
</dbReference>
<gene>
    <name evidence="2" type="ORF">CLV73_2582</name>
</gene>
<reference evidence="2 3" key="1">
    <citation type="submission" date="2017-11" db="EMBL/GenBank/DDBJ databases">
        <title>Genomic Encyclopedia of Archaeal and Bacterial Type Strains, Phase II (KMG-II): From Individual Species to Whole Genera.</title>
        <authorList>
            <person name="Goeker M."/>
        </authorList>
    </citation>
    <scope>NUCLEOTIDE SEQUENCE [LARGE SCALE GENOMIC DNA]</scope>
    <source>
        <strain evidence="2 3">DSM 27617</strain>
    </source>
</reference>
<evidence type="ECO:0000256" key="1">
    <source>
        <dbReference type="SAM" id="SignalP"/>
    </source>
</evidence>
<dbReference type="EMBL" id="PGFD01000002">
    <property type="protein sequence ID" value="PJJ64224.1"/>
    <property type="molecule type" value="Genomic_DNA"/>
</dbReference>
<name>A0A2M9C1B1_9FLAO</name>
<proteinExistence type="predicted"/>
<evidence type="ECO:0000313" key="3">
    <source>
        <dbReference type="Proteomes" id="UP000228740"/>
    </source>
</evidence>
<protein>
    <recommendedName>
        <fullName evidence="4">DUF4843 domain-containing protein</fullName>
    </recommendedName>
</protein>